<dbReference type="CDD" id="cd07735">
    <property type="entry name" value="class_II_PDE_MBL-fold"/>
    <property type="match status" value="1"/>
</dbReference>
<dbReference type="SUPFAM" id="SSF56281">
    <property type="entry name" value="Metallo-hydrolase/oxidoreductase"/>
    <property type="match status" value="1"/>
</dbReference>
<evidence type="ECO:0000256" key="1">
    <source>
        <dbReference type="ARBA" id="ARBA00022801"/>
    </source>
</evidence>
<dbReference type="GO" id="GO:0004115">
    <property type="term" value="F:3',5'-cyclic-AMP phosphodiesterase activity"/>
    <property type="evidence" value="ECO:0007669"/>
    <property type="project" value="UniProtKB-UniRule"/>
</dbReference>
<accession>A0A0X3AQ25</accession>
<dbReference type="InterPro" id="IPR000396">
    <property type="entry name" value="Pdiesterase2"/>
</dbReference>
<dbReference type="OrthoDB" id="9803916at2"/>
<keyword evidence="6" id="KW-1185">Reference proteome</keyword>
<dbReference type="RefSeq" id="WP_055425662.1">
    <property type="nucleotide sequence ID" value="NZ_FCOR01000007.1"/>
</dbReference>
<keyword evidence="1 4" id="KW-0378">Hydrolase</keyword>
<organism evidence="5 6">
    <name type="scientific">Apibacter mensalis</name>
    <dbReference type="NCBI Taxonomy" id="1586267"/>
    <lineage>
        <taxon>Bacteria</taxon>
        <taxon>Pseudomonadati</taxon>
        <taxon>Bacteroidota</taxon>
        <taxon>Flavobacteriia</taxon>
        <taxon>Flavobacteriales</taxon>
        <taxon>Weeksellaceae</taxon>
        <taxon>Apibacter</taxon>
    </lineage>
</organism>
<evidence type="ECO:0000256" key="2">
    <source>
        <dbReference type="ARBA" id="ARBA00023149"/>
    </source>
</evidence>
<reference evidence="5 6" key="1">
    <citation type="submission" date="2016-01" db="EMBL/GenBank/DDBJ databases">
        <authorList>
            <person name="McClelland M."/>
            <person name="Jain A."/>
            <person name="Saraogi P."/>
            <person name="Mendelson R."/>
            <person name="Westerman R."/>
            <person name="SanMiguel P."/>
            <person name="Csonka L."/>
        </authorList>
    </citation>
    <scope>NUCLEOTIDE SEQUENCE [LARGE SCALE GENOMIC DNA]</scope>
    <source>
        <strain evidence="5 6">R-53146</strain>
    </source>
</reference>
<sequence>MKKYLFNVCVGISIITSAQNLQIIPLGVYGGSNESNLSSYLIAEENTTDYLALDAGTIYSGINKAIEKGTFTNKTIEKVLKDNIKGYFISHGHLDHLSGMLINSPEDSSKPIYAIKETIDVLKNKYFTNAAWINFANEGESPILNKYQYIYAEIGKSFPIFNTNLTGTVYELSHVNPLKSSAILVENDKHAVLYFGDTGADRVEKSNNLNKIWNEIAPKIKSGKLKTMMLEVSFPNSQSEKLLFGHLTPYLINEEIEKLAQLVGKKNLKNLTIIVTHIKPKEDHEQKIKNELVNNNPYSINYIFPKQGERIILK</sequence>
<name>A0A0X3AQ25_9FLAO</name>
<dbReference type="GO" id="GO:1902660">
    <property type="term" value="P:negative regulation of glucose mediated signaling pathway"/>
    <property type="evidence" value="ECO:0007669"/>
    <property type="project" value="TreeGrafter"/>
</dbReference>
<dbReference type="PANTHER" id="PTHR28283:SF1">
    <property type="entry name" value="3',5'-CYCLIC-NUCLEOTIDE PHOSPHODIESTERASE 1"/>
    <property type="match status" value="1"/>
</dbReference>
<dbReference type="AlphaFoldDB" id="A0A0X3AQ25"/>
<comment type="similarity">
    <text evidence="3 4">Belongs to the cyclic nucleotide phosphodiesterase class-II family.</text>
</comment>
<dbReference type="EMBL" id="FCOR01000007">
    <property type="protein sequence ID" value="CVK16471.1"/>
    <property type="molecule type" value="Genomic_DNA"/>
</dbReference>
<dbReference type="InterPro" id="IPR024225">
    <property type="entry name" value="cAMP-PdiesteraseII_CS"/>
</dbReference>
<protein>
    <submittedName>
        <fullName evidence="5">cAMP phosphodiesterase</fullName>
    </submittedName>
</protein>
<evidence type="ECO:0000256" key="4">
    <source>
        <dbReference type="PIRNR" id="PIRNR000962"/>
    </source>
</evidence>
<dbReference type="PRINTS" id="PR00388">
    <property type="entry name" value="PDIESTERASE2"/>
</dbReference>
<dbReference type="Gene3D" id="3.60.15.10">
    <property type="entry name" value="Ribonuclease Z/Hydroxyacylglutathione hydrolase-like"/>
    <property type="match status" value="1"/>
</dbReference>
<dbReference type="PIRSF" id="PIRSF000962">
    <property type="entry name" value="Cyc_nuc_PDEase"/>
    <property type="match status" value="1"/>
</dbReference>
<dbReference type="PROSITE" id="PS00607">
    <property type="entry name" value="PDEASE_II"/>
    <property type="match status" value="1"/>
</dbReference>
<evidence type="ECO:0000313" key="5">
    <source>
        <dbReference type="EMBL" id="CVK16471.1"/>
    </source>
</evidence>
<evidence type="ECO:0000256" key="3">
    <source>
        <dbReference type="ARBA" id="ARBA00025762"/>
    </source>
</evidence>
<dbReference type="Proteomes" id="UP000182761">
    <property type="component" value="Unassembled WGS sequence"/>
</dbReference>
<dbReference type="InterPro" id="IPR036866">
    <property type="entry name" value="RibonucZ/Hydroxyglut_hydro"/>
</dbReference>
<dbReference type="GO" id="GO:0006198">
    <property type="term" value="P:cAMP catabolic process"/>
    <property type="evidence" value="ECO:0007669"/>
    <property type="project" value="UniProtKB-UniRule"/>
</dbReference>
<proteinExistence type="inferred from homology"/>
<evidence type="ECO:0000313" key="6">
    <source>
        <dbReference type="Proteomes" id="UP000182761"/>
    </source>
</evidence>
<dbReference type="Pfam" id="PF02112">
    <property type="entry name" value="PDEase_II"/>
    <property type="match status" value="1"/>
</dbReference>
<keyword evidence="2 4" id="KW-0114">cAMP</keyword>
<dbReference type="STRING" id="1586267.GCA_001418685_01324"/>
<dbReference type="PANTHER" id="PTHR28283">
    <property type="entry name" value="3',5'-CYCLIC-NUCLEOTIDE PHOSPHODIESTERASE 1"/>
    <property type="match status" value="1"/>
</dbReference>
<gene>
    <name evidence="5" type="ORF">Ga0061079_10773</name>
</gene>
<dbReference type="GO" id="GO:0047555">
    <property type="term" value="F:3',5'-cyclic-GMP phosphodiesterase activity"/>
    <property type="evidence" value="ECO:0007669"/>
    <property type="project" value="TreeGrafter"/>
</dbReference>